<dbReference type="InterPro" id="IPR006260">
    <property type="entry name" value="TonB/TolA_C"/>
</dbReference>
<name>A0A2T7G837_9RHOB</name>
<dbReference type="Proteomes" id="UP000244446">
    <property type="component" value="Unassembled WGS sequence"/>
</dbReference>
<keyword evidence="2" id="KW-0812">Transmembrane</keyword>
<evidence type="ECO:0000256" key="5">
    <source>
        <dbReference type="SAM" id="MobiDB-lite"/>
    </source>
</evidence>
<dbReference type="NCBIfam" id="TIGR01352">
    <property type="entry name" value="tonB_Cterm"/>
    <property type="match status" value="1"/>
</dbReference>
<evidence type="ECO:0000259" key="6">
    <source>
        <dbReference type="PROSITE" id="PS52015"/>
    </source>
</evidence>
<evidence type="ECO:0000256" key="3">
    <source>
        <dbReference type="ARBA" id="ARBA00022989"/>
    </source>
</evidence>
<gene>
    <name evidence="7" type="ORF">DC366_06655</name>
</gene>
<feature type="compositionally biased region" description="Low complexity" evidence="5">
    <location>
        <begin position="194"/>
        <end position="216"/>
    </location>
</feature>
<dbReference type="PROSITE" id="PS52015">
    <property type="entry name" value="TONB_CTD"/>
    <property type="match status" value="1"/>
</dbReference>
<dbReference type="GO" id="GO:0055085">
    <property type="term" value="P:transmembrane transport"/>
    <property type="evidence" value="ECO:0007669"/>
    <property type="project" value="InterPro"/>
</dbReference>
<evidence type="ECO:0000313" key="8">
    <source>
        <dbReference type="Proteomes" id="UP000244446"/>
    </source>
</evidence>
<dbReference type="AlphaFoldDB" id="A0A2T7G837"/>
<feature type="region of interest" description="Disordered" evidence="5">
    <location>
        <begin position="129"/>
        <end position="219"/>
    </location>
</feature>
<sequence>MIAASRSLGVLALVLAVVIHAALGWALMAQDEVEMEGGAGAQEARIGTSFADMAVGTLEAVATEEVIEPDALEALQPIPAEPVETPPVSEPLEPEPLTSEPAEDAAAMIATPEPSPVPPVESAEAIAAEDVVEAEEDQAVSRSLRPKRRSADFEKKNEQVVKKPAPKPEKPRQPKPQPRGNAEQNQVRGAATGNDQAEAADSGAAQGAAASSGNAAVSNYPGLVMKRLSRVARPRVGARGTAVVAFSVSGTGGLAGVSVARSSGSGALDRAAVGMVQRAAPFPPPPPGAQRSFSISIEGR</sequence>
<evidence type="ECO:0000256" key="4">
    <source>
        <dbReference type="ARBA" id="ARBA00023136"/>
    </source>
</evidence>
<feature type="compositionally biased region" description="Low complexity" evidence="5">
    <location>
        <begin position="90"/>
        <end position="100"/>
    </location>
</feature>
<feature type="compositionally biased region" description="Polar residues" evidence="5">
    <location>
        <begin position="291"/>
        <end position="300"/>
    </location>
</feature>
<dbReference type="RefSeq" id="WP_108691438.1">
    <property type="nucleotide sequence ID" value="NZ_QCYH01000003.1"/>
</dbReference>
<feature type="region of interest" description="Disordered" evidence="5">
    <location>
        <begin position="81"/>
        <end position="102"/>
    </location>
</feature>
<dbReference type="Pfam" id="PF03544">
    <property type="entry name" value="TonB_C"/>
    <property type="match status" value="1"/>
</dbReference>
<evidence type="ECO:0000256" key="1">
    <source>
        <dbReference type="ARBA" id="ARBA00004167"/>
    </source>
</evidence>
<dbReference type="InterPro" id="IPR037682">
    <property type="entry name" value="TonB_C"/>
</dbReference>
<comment type="caution">
    <text evidence="7">The sequence shown here is derived from an EMBL/GenBank/DDBJ whole genome shotgun (WGS) entry which is preliminary data.</text>
</comment>
<keyword evidence="3" id="KW-1133">Transmembrane helix</keyword>
<dbReference type="Gene3D" id="3.30.1150.10">
    <property type="match status" value="1"/>
</dbReference>
<comment type="subcellular location">
    <subcellularLocation>
        <location evidence="1">Membrane</location>
        <topology evidence="1">Single-pass membrane protein</topology>
    </subcellularLocation>
</comment>
<dbReference type="OrthoDB" id="7930032at2"/>
<evidence type="ECO:0000256" key="2">
    <source>
        <dbReference type="ARBA" id="ARBA00022692"/>
    </source>
</evidence>
<feature type="domain" description="TonB C-terminal" evidence="6">
    <location>
        <begin position="214"/>
        <end position="300"/>
    </location>
</feature>
<feature type="compositionally biased region" description="Basic and acidic residues" evidence="5">
    <location>
        <begin position="149"/>
        <end position="172"/>
    </location>
</feature>
<proteinExistence type="predicted"/>
<dbReference type="EMBL" id="QCYH01000003">
    <property type="protein sequence ID" value="PVA10579.1"/>
    <property type="molecule type" value="Genomic_DNA"/>
</dbReference>
<dbReference type="SUPFAM" id="SSF74653">
    <property type="entry name" value="TolA/TonB C-terminal domain"/>
    <property type="match status" value="1"/>
</dbReference>
<accession>A0A2T7G837</accession>
<dbReference type="GO" id="GO:0016020">
    <property type="term" value="C:membrane"/>
    <property type="evidence" value="ECO:0007669"/>
    <property type="project" value="UniProtKB-SubCell"/>
</dbReference>
<keyword evidence="8" id="KW-1185">Reference proteome</keyword>
<feature type="region of interest" description="Disordered" evidence="5">
    <location>
        <begin position="278"/>
        <end position="300"/>
    </location>
</feature>
<evidence type="ECO:0000313" key="7">
    <source>
        <dbReference type="EMBL" id="PVA10579.1"/>
    </source>
</evidence>
<protein>
    <submittedName>
        <fullName evidence="7">Energy transducer TonB</fullName>
    </submittedName>
</protein>
<keyword evidence="4" id="KW-0472">Membrane</keyword>
<reference evidence="7 8" key="1">
    <citation type="submission" date="2018-04" db="EMBL/GenBank/DDBJ databases">
        <title>Pelagivirga bohaiensis gen. nov., sp. nov., a bacterium isolated from the Bohai Sea.</title>
        <authorList>
            <person name="Ji X."/>
        </authorList>
    </citation>
    <scope>NUCLEOTIDE SEQUENCE [LARGE SCALE GENOMIC DNA]</scope>
    <source>
        <strain evidence="7 8">BH-SD19</strain>
    </source>
</reference>
<organism evidence="7 8">
    <name type="scientific">Pelagivirga sediminicola</name>
    <dbReference type="NCBI Taxonomy" id="2170575"/>
    <lineage>
        <taxon>Bacteria</taxon>
        <taxon>Pseudomonadati</taxon>
        <taxon>Pseudomonadota</taxon>
        <taxon>Alphaproteobacteria</taxon>
        <taxon>Rhodobacterales</taxon>
        <taxon>Paracoccaceae</taxon>
        <taxon>Pelagivirga</taxon>
    </lineage>
</organism>